<evidence type="ECO:0008006" key="3">
    <source>
        <dbReference type="Google" id="ProtNLM"/>
    </source>
</evidence>
<dbReference type="InterPro" id="IPR036291">
    <property type="entry name" value="NAD(P)-bd_dom_sf"/>
</dbReference>
<evidence type="ECO:0000313" key="2">
    <source>
        <dbReference type="Proteomes" id="UP001218170"/>
    </source>
</evidence>
<dbReference type="EMBL" id="JAQZCI010000001">
    <property type="protein sequence ID" value="MDD7961168.1"/>
    <property type="molecule type" value="Genomic_DNA"/>
</dbReference>
<dbReference type="SUPFAM" id="SSF51735">
    <property type="entry name" value="NAD(P)-binding Rossmann-fold domains"/>
    <property type="match status" value="1"/>
</dbReference>
<dbReference type="RefSeq" id="WP_274263779.1">
    <property type="nucleotide sequence ID" value="NZ_JAQZCI010000001.1"/>
</dbReference>
<organism evidence="1 2">
    <name type="scientific">Microbacterium thalli</name>
    <dbReference type="NCBI Taxonomy" id="3027921"/>
    <lineage>
        <taxon>Bacteria</taxon>
        <taxon>Bacillati</taxon>
        <taxon>Actinomycetota</taxon>
        <taxon>Actinomycetes</taxon>
        <taxon>Micrococcales</taxon>
        <taxon>Microbacteriaceae</taxon>
        <taxon>Microbacterium</taxon>
    </lineage>
</organism>
<comment type="caution">
    <text evidence="1">The sequence shown here is derived from an EMBL/GenBank/DDBJ whole genome shotgun (WGS) entry which is preliminary data.</text>
</comment>
<accession>A0ABT5SEC0</accession>
<keyword evidence="2" id="KW-1185">Reference proteome</keyword>
<dbReference type="Proteomes" id="UP001218170">
    <property type="component" value="Unassembled WGS sequence"/>
</dbReference>
<sequence length="73" mass="7954">MTRQHPREAVQHFIPKNAGVIVNVSSVHGEKPVLGLAYSTRPIDQAYAALYLASDMSRAVTGHILQVDNGGWL</sequence>
<proteinExistence type="predicted"/>
<evidence type="ECO:0000313" key="1">
    <source>
        <dbReference type="EMBL" id="MDD7961168.1"/>
    </source>
</evidence>
<gene>
    <name evidence="1" type="ORF">PUW80_02260</name>
</gene>
<dbReference type="Gene3D" id="3.40.50.720">
    <property type="entry name" value="NAD(P)-binding Rossmann-like Domain"/>
    <property type="match status" value="1"/>
</dbReference>
<name>A0ABT5SEC0_9MICO</name>
<protein>
    <recommendedName>
        <fullName evidence="3">SDR family oxidoreductase</fullName>
    </recommendedName>
</protein>
<reference evidence="1 2" key="1">
    <citation type="submission" date="2023-02" db="EMBL/GenBank/DDBJ databases">
        <title>Study of novel species of the Microbacterium genus.</title>
        <authorList>
            <person name="Arroyo-Herrera I."/>
            <person name="Roman-Ponce B."/>
            <person name="Vasquez-Murrieta M.S."/>
        </authorList>
    </citation>
    <scope>NUCLEOTIDE SEQUENCE [LARGE SCALE GENOMIC DNA]</scope>
    <source>
        <strain evidence="1 2">NE1TT3</strain>
    </source>
</reference>